<keyword evidence="2" id="KW-0436">Ligase</keyword>
<sequence>MSNLRSRPGPPYLQYQIKNLPALPGSFGGVAVSQAFEALRTLAAASQAIAIRHVTANSQALCLTYRDFADRSRGIAYYLRKFGHKRVGILCPNTPAFIISVFGIAAAGAVTTAVNYFLDDGDIAHILDHSEVDAIIVDREIVGLLDRYTRSHPNVRLIVDEDQDRDGQFYAAVEEGWQYDKQTGGKGWDQLETQALSEESLIAISYTSGTTGKPKGAEYTHHGAWLATMGNIIESGLNYPQIHKGLGYRQGRVGYLWTLNMFHAMGWTFPWAVTAVRGTHYCLRKIDYTEIWELLKKELITHFNASPAVVRALCANPSGEPLPKPVYVTVAGSSPTPHLIETMANLNLEPLHVYGLTETYGPITKGYHMPAWENIPAKEKYQKMARQGHGFVTSLPIRVIKTDSPYGEILNVRQDGKEIGEVVFEGSMCVKGYYKNPEATRKLLSGGVLHSGDLAVWHEDGSVQILGRPEDIITSRGRKFSSFTIESTLEMHPDILDAGVIGVADDAWGERPKAYVTVKPGTQIDGNELIEWVRQNGISGLMTPREVEVVERLPATGTGKLKKRVMIEWAKGGRK</sequence>
<accession>A0A9P8RSF5</accession>
<evidence type="ECO:0000256" key="4">
    <source>
        <dbReference type="ARBA" id="ARBA00023098"/>
    </source>
</evidence>
<comment type="similarity">
    <text evidence="1">Belongs to the ATP-dependent AMP-binding enzyme family.</text>
</comment>
<dbReference type="InterPro" id="IPR000873">
    <property type="entry name" value="AMP-dep_synth/lig_dom"/>
</dbReference>
<feature type="domain" description="AMP-binding enzyme C-terminal" evidence="6">
    <location>
        <begin position="485"/>
        <end position="560"/>
    </location>
</feature>
<reference evidence="7" key="1">
    <citation type="submission" date="2021-03" db="EMBL/GenBank/DDBJ databases">
        <title>Comparative genomics and phylogenomic investigation of the class Geoglossomycetes provide insights into ecological specialization and systematics.</title>
        <authorList>
            <person name="Melie T."/>
            <person name="Pirro S."/>
            <person name="Miller A.N."/>
            <person name="Quandt A."/>
        </authorList>
    </citation>
    <scope>NUCLEOTIDE SEQUENCE</scope>
    <source>
        <strain evidence="7">CAQ_001_2017</strain>
    </source>
</reference>
<dbReference type="InterPro" id="IPR025110">
    <property type="entry name" value="AMP-bd_C"/>
</dbReference>
<dbReference type="GO" id="GO:0006631">
    <property type="term" value="P:fatty acid metabolic process"/>
    <property type="evidence" value="ECO:0007669"/>
    <property type="project" value="UniProtKB-KW"/>
</dbReference>
<dbReference type="GO" id="GO:0016874">
    <property type="term" value="F:ligase activity"/>
    <property type="evidence" value="ECO:0007669"/>
    <property type="project" value="UniProtKB-KW"/>
</dbReference>
<proteinExistence type="inferred from homology"/>
<dbReference type="Proteomes" id="UP000750711">
    <property type="component" value="Unassembled WGS sequence"/>
</dbReference>
<evidence type="ECO:0000256" key="1">
    <source>
        <dbReference type="ARBA" id="ARBA00006432"/>
    </source>
</evidence>
<keyword evidence="8" id="KW-1185">Reference proteome</keyword>
<dbReference type="PROSITE" id="PS00455">
    <property type="entry name" value="AMP_BINDING"/>
    <property type="match status" value="1"/>
</dbReference>
<protein>
    <submittedName>
        <fullName evidence="7">Uncharacterized protein</fullName>
    </submittedName>
</protein>
<keyword evidence="3" id="KW-0276">Fatty acid metabolism</keyword>
<feature type="domain" description="AMP-dependent synthetase/ligase" evidence="5">
    <location>
        <begin position="63"/>
        <end position="434"/>
    </location>
</feature>
<dbReference type="PANTHER" id="PTHR43859:SF4">
    <property type="entry name" value="BUTANOATE--COA LIGASE AAE1-RELATED"/>
    <property type="match status" value="1"/>
</dbReference>
<gene>
    <name evidence="7" type="ORF">GP486_002070</name>
</gene>
<dbReference type="Gene3D" id="3.30.300.30">
    <property type="match status" value="1"/>
</dbReference>
<comment type="caution">
    <text evidence="7">The sequence shown here is derived from an EMBL/GenBank/DDBJ whole genome shotgun (WGS) entry which is preliminary data.</text>
</comment>
<evidence type="ECO:0000259" key="6">
    <source>
        <dbReference type="Pfam" id="PF13193"/>
    </source>
</evidence>
<evidence type="ECO:0000256" key="3">
    <source>
        <dbReference type="ARBA" id="ARBA00022832"/>
    </source>
</evidence>
<evidence type="ECO:0000259" key="5">
    <source>
        <dbReference type="Pfam" id="PF00501"/>
    </source>
</evidence>
<dbReference type="InterPro" id="IPR020845">
    <property type="entry name" value="AMP-binding_CS"/>
</dbReference>
<dbReference type="InterPro" id="IPR042099">
    <property type="entry name" value="ANL_N_sf"/>
</dbReference>
<name>A0A9P8RSF5_9PEZI</name>
<evidence type="ECO:0000256" key="2">
    <source>
        <dbReference type="ARBA" id="ARBA00022598"/>
    </source>
</evidence>
<dbReference type="Gene3D" id="3.40.50.12780">
    <property type="entry name" value="N-terminal domain of ligase-like"/>
    <property type="match status" value="1"/>
</dbReference>
<organism evidence="7 8">
    <name type="scientific">Trichoglossum hirsutum</name>
    <dbReference type="NCBI Taxonomy" id="265104"/>
    <lineage>
        <taxon>Eukaryota</taxon>
        <taxon>Fungi</taxon>
        <taxon>Dikarya</taxon>
        <taxon>Ascomycota</taxon>
        <taxon>Pezizomycotina</taxon>
        <taxon>Geoglossomycetes</taxon>
        <taxon>Geoglossales</taxon>
        <taxon>Geoglossaceae</taxon>
        <taxon>Trichoglossum</taxon>
    </lineage>
</organism>
<dbReference type="Pfam" id="PF13193">
    <property type="entry name" value="AMP-binding_C"/>
    <property type="match status" value="1"/>
</dbReference>
<evidence type="ECO:0000313" key="8">
    <source>
        <dbReference type="Proteomes" id="UP000750711"/>
    </source>
</evidence>
<evidence type="ECO:0000313" key="7">
    <source>
        <dbReference type="EMBL" id="KAH0563363.1"/>
    </source>
</evidence>
<dbReference type="InterPro" id="IPR045851">
    <property type="entry name" value="AMP-bd_C_sf"/>
</dbReference>
<dbReference type="SUPFAM" id="SSF56801">
    <property type="entry name" value="Acetyl-CoA synthetase-like"/>
    <property type="match status" value="1"/>
</dbReference>
<dbReference type="AlphaFoldDB" id="A0A9P8RSF5"/>
<dbReference type="EMBL" id="JAGHQM010000213">
    <property type="protein sequence ID" value="KAH0563363.1"/>
    <property type="molecule type" value="Genomic_DNA"/>
</dbReference>
<dbReference type="Pfam" id="PF00501">
    <property type="entry name" value="AMP-binding"/>
    <property type="match status" value="1"/>
</dbReference>
<dbReference type="PANTHER" id="PTHR43859">
    <property type="entry name" value="ACYL-ACTIVATING ENZYME"/>
    <property type="match status" value="1"/>
</dbReference>
<keyword evidence="4" id="KW-0443">Lipid metabolism</keyword>